<dbReference type="PANTHER" id="PTHR19862:SF14">
    <property type="entry name" value="WD REPEAT-CONTAINING PROTEIN 48"/>
    <property type="match status" value="1"/>
</dbReference>
<dbReference type="CDD" id="cd17041">
    <property type="entry name" value="Ubl_WDR48"/>
    <property type="match status" value="1"/>
</dbReference>
<evidence type="ECO:0000256" key="9">
    <source>
        <dbReference type="ARBA" id="ARBA00022737"/>
    </source>
</evidence>
<dbReference type="Gene3D" id="3.10.50.40">
    <property type="match status" value="1"/>
</dbReference>
<keyword evidence="9" id="KW-0677">Repeat</keyword>
<comment type="caution">
    <text evidence="21">The sequence shown here is derived from an EMBL/GenBank/DDBJ whole genome shotgun (WGS) entry which is preliminary data.</text>
</comment>
<evidence type="ECO:0000256" key="4">
    <source>
        <dbReference type="ARBA" id="ARBA00010242"/>
    </source>
</evidence>
<feature type="region of interest" description="Disordered" evidence="19">
    <location>
        <begin position="1"/>
        <end position="24"/>
    </location>
</feature>
<dbReference type="SUPFAM" id="SSF54534">
    <property type="entry name" value="FKBP-like"/>
    <property type="match status" value="1"/>
</dbReference>
<dbReference type="GO" id="GO:0005730">
    <property type="term" value="C:nucleolus"/>
    <property type="evidence" value="ECO:0007669"/>
    <property type="project" value="UniProtKB-SubCell"/>
</dbReference>
<dbReference type="GO" id="GO:0003755">
    <property type="term" value="F:peptidyl-prolyl cis-trans isomerase activity"/>
    <property type="evidence" value="ECO:0007669"/>
    <property type="project" value="UniProtKB-KW"/>
</dbReference>
<dbReference type="InterPro" id="IPR021772">
    <property type="entry name" value="WDR48/Bun107"/>
</dbReference>
<dbReference type="Gene3D" id="2.130.10.10">
    <property type="entry name" value="YVTN repeat-like/Quinoprotein amine dehydrogenase"/>
    <property type="match status" value="3"/>
</dbReference>
<evidence type="ECO:0000313" key="22">
    <source>
        <dbReference type="Proteomes" id="UP000054815"/>
    </source>
</evidence>
<dbReference type="SMART" id="SM00320">
    <property type="entry name" value="WD40"/>
    <property type="match status" value="12"/>
</dbReference>
<evidence type="ECO:0000256" key="1">
    <source>
        <dbReference type="ARBA" id="ARBA00004186"/>
    </source>
</evidence>
<dbReference type="GO" id="GO:0005819">
    <property type="term" value="C:spindle"/>
    <property type="evidence" value="ECO:0007669"/>
    <property type="project" value="UniProtKB-SubCell"/>
</dbReference>
<comment type="subcellular location">
    <subcellularLocation>
        <location evidence="1">Cytoplasm</location>
        <location evidence="1">Cytoskeleton</location>
        <location evidence="1">Spindle</location>
    </subcellularLocation>
    <subcellularLocation>
        <location evidence="2">Nucleus</location>
        <location evidence="2">Nucleolus</location>
    </subcellularLocation>
</comment>
<feature type="repeat" description="WD" evidence="17">
    <location>
        <begin position="891"/>
        <end position="932"/>
    </location>
</feature>
<evidence type="ECO:0000256" key="5">
    <source>
        <dbReference type="ARBA" id="ARBA00019953"/>
    </source>
</evidence>
<evidence type="ECO:0000256" key="2">
    <source>
        <dbReference type="ARBA" id="ARBA00004604"/>
    </source>
</evidence>
<feature type="repeat" description="WD" evidence="17">
    <location>
        <begin position="984"/>
        <end position="1025"/>
    </location>
</feature>
<evidence type="ECO:0000313" key="21">
    <source>
        <dbReference type="EMBL" id="KRX93693.1"/>
    </source>
</evidence>
<name>A0A0V0Y0C8_TRIPS</name>
<dbReference type="SUPFAM" id="SSF50978">
    <property type="entry name" value="WD40 repeat-like"/>
    <property type="match status" value="2"/>
</dbReference>
<dbReference type="PROSITE" id="PS50294">
    <property type="entry name" value="WD_REPEATS_REGION"/>
    <property type="match status" value="5"/>
</dbReference>
<dbReference type="GO" id="GO:0043130">
    <property type="term" value="F:ubiquitin binding"/>
    <property type="evidence" value="ECO:0007669"/>
    <property type="project" value="TreeGrafter"/>
</dbReference>
<dbReference type="InterPro" id="IPR046357">
    <property type="entry name" value="PPIase_dom_sf"/>
</dbReference>
<evidence type="ECO:0000256" key="19">
    <source>
        <dbReference type="SAM" id="MobiDB-lite"/>
    </source>
</evidence>
<dbReference type="Proteomes" id="UP000054815">
    <property type="component" value="Unassembled WGS sequence"/>
</dbReference>
<dbReference type="PANTHER" id="PTHR19862">
    <property type="entry name" value="WD REPEAT-CONTAINING PROTEIN 48"/>
    <property type="match status" value="1"/>
</dbReference>
<dbReference type="CDD" id="cd00200">
    <property type="entry name" value="WD40"/>
    <property type="match status" value="1"/>
</dbReference>
<reference evidence="21 22" key="1">
    <citation type="submission" date="2015-01" db="EMBL/GenBank/DDBJ databases">
        <title>Evolution of Trichinella species and genotypes.</title>
        <authorList>
            <person name="Korhonen P.K."/>
            <person name="Edoardo P."/>
            <person name="Giuseppe L.R."/>
            <person name="Gasser R.B."/>
        </authorList>
    </citation>
    <scope>NUCLEOTIDE SEQUENCE [LARGE SCALE GENOMIC DNA]</scope>
    <source>
        <strain evidence="21">ISS141</strain>
    </source>
</reference>
<feature type="compositionally biased region" description="Low complexity" evidence="19">
    <location>
        <begin position="10"/>
        <end position="21"/>
    </location>
</feature>
<evidence type="ECO:0000256" key="7">
    <source>
        <dbReference type="ARBA" id="ARBA00022490"/>
    </source>
</evidence>
<comment type="similarity">
    <text evidence="4">Belongs to the PpiC/parvulin rotamase family. PIN4 subfamily.</text>
</comment>
<dbReference type="GO" id="GO:0003677">
    <property type="term" value="F:DNA binding"/>
    <property type="evidence" value="ECO:0007669"/>
    <property type="project" value="UniProtKB-KW"/>
</dbReference>
<keyword evidence="7" id="KW-0963">Cytoplasm</keyword>
<keyword evidence="18" id="KW-0697">Rotamase</keyword>
<protein>
    <recommendedName>
        <fullName evidence="5">Peptidyl-prolyl cis-trans isomerase NIMA-interacting 4</fullName>
    </recommendedName>
    <alternativeName>
        <fullName evidence="14">Parvulin-14</fullName>
    </alternativeName>
    <alternativeName>
        <fullName evidence="16">Peptidyl-prolyl cis-trans isomerase Pin4</fullName>
    </alternativeName>
    <alternativeName>
        <fullName evidence="15">Rotamase Pin4</fullName>
    </alternativeName>
    <alternativeName>
        <fullName evidence="6">WD repeat-containing protein 48 homolog</fullName>
    </alternativeName>
</protein>
<evidence type="ECO:0000256" key="18">
    <source>
        <dbReference type="PROSITE-ProRule" id="PRU00278"/>
    </source>
</evidence>
<feature type="repeat" description="WD" evidence="17">
    <location>
        <begin position="942"/>
        <end position="983"/>
    </location>
</feature>
<dbReference type="FunFam" id="3.10.50.40:FF:000015">
    <property type="entry name" value="Peptidyl-prolyl cis-trans isomerase"/>
    <property type="match status" value="1"/>
</dbReference>
<evidence type="ECO:0000256" key="10">
    <source>
        <dbReference type="ARBA" id="ARBA00023125"/>
    </source>
</evidence>
<evidence type="ECO:0000259" key="20">
    <source>
        <dbReference type="PROSITE" id="PS50198"/>
    </source>
</evidence>
<dbReference type="EMBL" id="JYDU01000084">
    <property type="protein sequence ID" value="KRX93693.1"/>
    <property type="molecule type" value="Genomic_DNA"/>
</dbReference>
<dbReference type="InterPro" id="IPR000297">
    <property type="entry name" value="PPIase_PpiC"/>
</dbReference>
<dbReference type="EMBL" id="JYDU01000084">
    <property type="protein sequence ID" value="KRX93692.1"/>
    <property type="molecule type" value="Genomic_DNA"/>
</dbReference>
<accession>A0A0V0Y0C8</accession>
<dbReference type="STRING" id="6337.A0A0V0Y0C8"/>
<evidence type="ECO:0000256" key="16">
    <source>
        <dbReference type="ARBA" id="ARBA00033465"/>
    </source>
</evidence>
<dbReference type="InterPro" id="IPR015943">
    <property type="entry name" value="WD40/YVTN_repeat-like_dom_sf"/>
</dbReference>
<dbReference type="PROSITE" id="PS50082">
    <property type="entry name" value="WD_REPEATS_2"/>
    <property type="match status" value="5"/>
</dbReference>
<feature type="domain" description="PpiC" evidence="20">
    <location>
        <begin position="25"/>
        <end position="119"/>
    </location>
</feature>
<keyword evidence="8 17" id="KW-0853">WD repeat</keyword>
<keyword evidence="12 18" id="KW-0413">Isomerase</keyword>
<keyword evidence="13" id="KW-0539">Nucleus</keyword>
<dbReference type="Pfam" id="PF11816">
    <property type="entry name" value="DUF3337"/>
    <property type="match status" value="1"/>
</dbReference>
<dbReference type="Pfam" id="PF00400">
    <property type="entry name" value="WD40"/>
    <property type="match status" value="5"/>
</dbReference>
<evidence type="ECO:0000256" key="6">
    <source>
        <dbReference type="ARBA" id="ARBA00021538"/>
    </source>
</evidence>
<keyword evidence="10" id="KW-0238">DNA-binding</keyword>
<dbReference type="Pfam" id="PF13616">
    <property type="entry name" value="Rotamase_3"/>
    <property type="match status" value="1"/>
</dbReference>
<feature type="region of interest" description="Disordered" evidence="19">
    <location>
        <begin position="1379"/>
        <end position="1398"/>
    </location>
</feature>
<evidence type="ECO:0000256" key="13">
    <source>
        <dbReference type="ARBA" id="ARBA00023242"/>
    </source>
</evidence>
<dbReference type="InterPro" id="IPR020472">
    <property type="entry name" value="WD40_PAC1"/>
</dbReference>
<dbReference type="PROSITE" id="PS00678">
    <property type="entry name" value="WD_REPEATS_1"/>
    <property type="match status" value="1"/>
</dbReference>
<evidence type="ECO:0000256" key="15">
    <source>
        <dbReference type="ARBA" id="ARBA00031249"/>
    </source>
</evidence>
<dbReference type="InterPro" id="IPR051246">
    <property type="entry name" value="WDR48"/>
</dbReference>
<evidence type="ECO:0000256" key="17">
    <source>
        <dbReference type="PROSITE-ProRule" id="PRU00221"/>
    </source>
</evidence>
<evidence type="ECO:0000256" key="14">
    <source>
        <dbReference type="ARBA" id="ARBA00030737"/>
    </source>
</evidence>
<dbReference type="PRINTS" id="PR00320">
    <property type="entry name" value="GPROTEINBRPT"/>
</dbReference>
<dbReference type="InterPro" id="IPR001680">
    <property type="entry name" value="WD40_rpt"/>
</dbReference>
<feature type="repeat" description="WD" evidence="17">
    <location>
        <begin position="849"/>
        <end position="890"/>
    </location>
</feature>
<evidence type="ECO:0000256" key="12">
    <source>
        <dbReference type="ARBA" id="ARBA00023235"/>
    </source>
</evidence>
<comment type="similarity">
    <text evidence="3">Belongs to the WD repeat WDR48 family.</text>
</comment>
<evidence type="ECO:0000256" key="8">
    <source>
        <dbReference type="ARBA" id="ARBA00022574"/>
    </source>
</evidence>
<dbReference type="InterPro" id="IPR036322">
    <property type="entry name" value="WD40_repeat_dom_sf"/>
</dbReference>
<evidence type="ECO:0000256" key="11">
    <source>
        <dbReference type="ARBA" id="ARBA00023212"/>
    </source>
</evidence>
<dbReference type="FunFam" id="2.130.10.10:FF:000543">
    <property type="entry name" value="WD repeat-containing protein 48 homolog"/>
    <property type="match status" value="1"/>
</dbReference>
<feature type="repeat" description="WD" evidence="17">
    <location>
        <begin position="805"/>
        <end position="837"/>
    </location>
</feature>
<dbReference type="PROSITE" id="PS50198">
    <property type="entry name" value="PPIC_PPIASE_2"/>
    <property type="match status" value="1"/>
</dbReference>
<sequence length="1445" mass="162327">MPKGKGKNPTSSESAEATKSSKGGGNAIKVRHILCEKLSKANEAMEKLKAGEKFNIVASSYSEDKARQGGDLGWMVRGSMVGPFQDAAFRLPISTVDKPVFTDPPVKTKFGYHIIMVEGKKKQHRWHLLKIRLFVAMEINTVEVGAVSVGTEENLFTESCEMINELPAEGEIQKSSKEEYVIVADAIPSKFSKCNAESVSTSLMIMVQHITAHFEVSVYENADVETSAVVQESKFQHLIVKKNSSTNAISSALPKQSRIVNKCTSSCVSKPKQKNPRPDVSSISYFLKTFDIFDNDSEKKSTINSVCESNETTAALRKRKRKRCSSTDYQSNVSCVNSSYLTKEDSHRDTNFLDSFQYHEYGEIEAAPRLVYSEKKEFNIERDGGRFNNFCKGCKWSPNGIYAITSAEDCRLRLFQLSSCSSDFQNQNSNDDNSMKSPTLPLLKRISCGDCIYDFCWSPICSANSSVERATLFAYTCRHDPIFLKDCTGETRATFKAINDKDELAPALSLVFTNDGRNMYAGFKKCIRQFDLERPGCQTSSIATWSKETGGQQGLISCFSMSSDANGIFFAGSYNGTVALYDNRLKEAQVVFVANQRGITHMLMTSSGKYLFTGGRCDCEICCWDVRIMPKKMKVLKRPADTPQRIYFDIDHFDKFIISGSSTGHVIIWNLDEFNANNYFDQCSILKHTLTFRASSSLINGISLNPLHPFLLTSSGLRIPPLIDMNTNVPDEIVTKYFKSDNALNLWRSLHLFQWLSVLFNCVFVYAEFEDWNNVLVKMNYSQKAVGGSMKKKIQISYVIRDEVEPRHRSGVNSMQFDSSLQRLYTAGRDSVIRIWNSRLDRDPYIGSMEHHTDWVNDVLLCCNGRHLISASSDTTVKVWNAHKGFCMSTLRTHKDYVKALAYAKDKEQVASAGLDRSIFLWDVNTLTALTASNNTITTSSLNGSKDSIYSLAMNPSGTVIVSGSAEKVLRVWDPRTCQKSMKLRGHTDVVKAVVISRDGTHCVSAGSDASIRLWHLGMQRSIGTIWCHTEGVWSLQTDDSFSTVYSAGRDKCVFMSNLKCTENSVLLFEEQAPVLKLLLVDHGNSLWSSTTDSSVRLWKISAESLDNDYDVDGCNADMPLVRKPEYIIKGAPSIRQYSILNDKRFILTRDSEDNIALWDVLRARKSKDFGCQNFEQKLKEQFKMLFVPNWFSVDLKTGMLQITLDEADCFSAWVSAKDAKLGNINNVDVKLNFGGLLLQALLEHWPRAQSVQDQPEEGTGFDKRFSNGYFAVPGHTPLIFCETSGRALFRLACRDAGGENESALLNDVLPQWAIDIVVNKAMPKYNKIPFYLFPHPSFNLKVYKRDRLSASDMLQVRKVIEHVYEKILSTAVSAENSMNANSEKGPGAPSQTSSTPAILPSNLEEKIELYCQDQRLDPNMDLRTIKYFIWKQGGDLVLYYKAVK</sequence>
<organism evidence="21 22">
    <name type="scientific">Trichinella pseudospiralis</name>
    <name type="common">Parasitic roundworm</name>
    <dbReference type="NCBI Taxonomy" id="6337"/>
    <lineage>
        <taxon>Eukaryota</taxon>
        <taxon>Metazoa</taxon>
        <taxon>Ecdysozoa</taxon>
        <taxon>Nematoda</taxon>
        <taxon>Enoplea</taxon>
        <taxon>Dorylaimia</taxon>
        <taxon>Trichinellida</taxon>
        <taxon>Trichinellidae</taxon>
        <taxon>Trichinella</taxon>
    </lineage>
</organism>
<dbReference type="InterPro" id="IPR019775">
    <property type="entry name" value="WD40_repeat_CS"/>
</dbReference>
<keyword evidence="11" id="KW-0206">Cytoskeleton</keyword>
<evidence type="ECO:0000256" key="3">
    <source>
        <dbReference type="ARBA" id="ARBA00006917"/>
    </source>
</evidence>
<proteinExistence type="inferred from homology"/>
<dbReference type="GO" id="GO:0000724">
    <property type="term" value="P:double-strand break repair via homologous recombination"/>
    <property type="evidence" value="ECO:0007669"/>
    <property type="project" value="TreeGrafter"/>
</dbReference>
<gene>
    <name evidence="21" type="primary">ABCF1</name>
    <name evidence="21" type="ORF">T4E_6915</name>
</gene>